<sequence length="36" mass="4309">KTRKGKFRILFDINKDKKEVSIKAIDMRDAVYKPKK</sequence>
<organism evidence="1">
    <name type="scientific">marine sediment metagenome</name>
    <dbReference type="NCBI Taxonomy" id="412755"/>
    <lineage>
        <taxon>unclassified sequences</taxon>
        <taxon>metagenomes</taxon>
        <taxon>ecological metagenomes</taxon>
    </lineage>
</organism>
<feature type="non-terminal residue" evidence="1">
    <location>
        <position position="1"/>
    </location>
</feature>
<dbReference type="Gene3D" id="3.30.2310.20">
    <property type="entry name" value="RelE-like"/>
    <property type="match status" value="1"/>
</dbReference>
<accession>X1TEP1</accession>
<dbReference type="InterPro" id="IPR035093">
    <property type="entry name" value="RelE/ParE_toxin_dom_sf"/>
</dbReference>
<proteinExistence type="predicted"/>
<reference evidence="1" key="1">
    <citation type="journal article" date="2014" name="Front. Microbiol.">
        <title>High frequency of phylogenetically diverse reductive dehalogenase-homologous genes in deep subseafloor sedimentary metagenomes.</title>
        <authorList>
            <person name="Kawai M."/>
            <person name="Futagami T."/>
            <person name="Toyoda A."/>
            <person name="Takaki Y."/>
            <person name="Nishi S."/>
            <person name="Hori S."/>
            <person name="Arai W."/>
            <person name="Tsubouchi T."/>
            <person name="Morono Y."/>
            <person name="Uchiyama I."/>
            <person name="Ito T."/>
            <person name="Fujiyama A."/>
            <person name="Inagaki F."/>
            <person name="Takami H."/>
        </authorList>
    </citation>
    <scope>NUCLEOTIDE SEQUENCE</scope>
    <source>
        <strain evidence="1">Expedition CK06-06</strain>
    </source>
</reference>
<gene>
    <name evidence="1" type="ORF">S12H4_38126</name>
</gene>
<dbReference type="AlphaFoldDB" id="X1TEP1"/>
<evidence type="ECO:0000313" key="1">
    <source>
        <dbReference type="EMBL" id="GAI89841.1"/>
    </source>
</evidence>
<name>X1TEP1_9ZZZZ</name>
<dbReference type="EMBL" id="BARW01022915">
    <property type="protein sequence ID" value="GAI89841.1"/>
    <property type="molecule type" value="Genomic_DNA"/>
</dbReference>
<comment type="caution">
    <text evidence="1">The sequence shown here is derived from an EMBL/GenBank/DDBJ whole genome shotgun (WGS) entry which is preliminary data.</text>
</comment>
<protein>
    <submittedName>
        <fullName evidence="1">Uncharacterized protein</fullName>
    </submittedName>
</protein>